<evidence type="ECO:0000313" key="5">
    <source>
        <dbReference type="EMBL" id="THV67759.1"/>
    </source>
</evidence>
<dbReference type="UniPathway" id="UPA00885"/>
<dbReference type="PANTHER" id="PTHR10953:SF29">
    <property type="entry name" value="NEDD8-ACTIVATING ENZYME E1 REGULATORY SUBUNIT"/>
    <property type="match status" value="1"/>
</dbReference>
<gene>
    <name evidence="5" type="ORF">D6D28_07241</name>
</gene>
<dbReference type="GO" id="GO:0019781">
    <property type="term" value="F:NEDD8 activating enzyme activity"/>
    <property type="evidence" value="ECO:0007669"/>
    <property type="project" value="InterPro"/>
</dbReference>
<feature type="domain" description="THIF-type NAD/FAD binding fold" evidence="4">
    <location>
        <begin position="75"/>
        <end position="613"/>
    </location>
</feature>
<dbReference type="AlphaFoldDB" id="A0A4S8SBV4"/>
<dbReference type="InterPro" id="IPR030667">
    <property type="entry name" value="APP-BP1"/>
</dbReference>
<evidence type="ECO:0000259" key="4">
    <source>
        <dbReference type="Pfam" id="PF00899"/>
    </source>
</evidence>
<comment type="pathway">
    <text evidence="1">Protein modification; protein neddylation.</text>
</comment>
<dbReference type="Pfam" id="PF00899">
    <property type="entry name" value="ThiF"/>
    <property type="match status" value="1"/>
</dbReference>
<reference evidence="5 6" key="1">
    <citation type="submission" date="2018-10" db="EMBL/GenBank/DDBJ databases">
        <title>Fifty Aureobasidium pullulans genomes reveal a recombining polyextremotolerant generalist.</title>
        <authorList>
            <person name="Gostincar C."/>
            <person name="Turk M."/>
            <person name="Zajc J."/>
            <person name="Gunde-Cimerman N."/>
        </authorList>
    </citation>
    <scope>NUCLEOTIDE SEQUENCE [LARGE SCALE GENOMIC DNA]</scope>
    <source>
        <strain evidence="5 6">EXF-11900</strain>
    </source>
</reference>
<comment type="caution">
    <text evidence="5">The sequence shown here is derived from an EMBL/GenBank/DDBJ whole genome shotgun (WGS) entry which is preliminary data.</text>
</comment>
<organism evidence="5 6">
    <name type="scientific">Aureobasidium pullulans</name>
    <name type="common">Black yeast</name>
    <name type="synonym">Pullularia pullulans</name>
    <dbReference type="NCBI Taxonomy" id="5580"/>
    <lineage>
        <taxon>Eukaryota</taxon>
        <taxon>Fungi</taxon>
        <taxon>Dikarya</taxon>
        <taxon>Ascomycota</taxon>
        <taxon>Pezizomycotina</taxon>
        <taxon>Dothideomycetes</taxon>
        <taxon>Dothideomycetidae</taxon>
        <taxon>Dothideales</taxon>
        <taxon>Saccotheciaceae</taxon>
        <taxon>Aureobasidium</taxon>
    </lineage>
</organism>
<sequence>MEEDWRGARRRLQKGVPASPFAGCPAILGIVIDKRRHAAAVPVPPNPQISIIMAATAEATPPPLHGVPTSKEKRYDRQLRLWAASGQAALEEAHILLVNNGPGVVGVETLKNLILPGVGQFTILDSTVVSEQDLGVNFFLDEDSLGSFRAEQSSRLLQELNPDVKGYAITEPIESFIAKDAALKPYTLILVAAPITPDVLQVISTHCQTHAVPLFYIHCSGFYSHFSLSLPPAFPIVDTHPDPASTTDLRLLAPWPELVQFQKEKTNNLQALSPEDIGHVPYLLLLLHFLDEWRASHNGHPPQSYQDKTDFRAMVAKASPPDEENFTEATAAIIKSLNPPTAPSSVLAVLGAPESQSLDSASPSFWFIASAVRTFYATHGQLPLPGAVPDMKARSADYIQLQNIYKSKARKDAADVLQIVRSLESAVGRRDPIDEKEVEAFCKGAAHIKLVRGKPLRIAHGDAPLHWGEEFAKSAVEQLNNLTFGLDSGILHYIAFVAWDTFVGTHNVDALGGEPRVPGSNKAELEADENKMVGIASNIMDSLIKEAGTFIENPTYDELKEKSAKIVRELVRAGSSELHNLGSLTGGMVAQEVIKVITKQYVPIDNTCIFDGIESKATVLRV</sequence>
<dbReference type="PANTHER" id="PTHR10953">
    <property type="entry name" value="UBIQUITIN-ACTIVATING ENZYME E1"/>
    <property type="match status" value="1"/>
</dbReference>
<evidence type="ECO:0000256" key="3">
    <source>
        <dbReference type="ARBA" id="ARBA00022786"/>
    </source>
</evidence>
<dbReference type="Gene3D" id="3.40.50.720">
    <property type="entry name" value="NAD(P)-binding Rossmann-like Domain"/>
    <property type="match status" value="2"/>
</dbReference>
<accession>A0A4S8SBV4</accession>
<comment type="similarity">
    <text evidence="2">Belongs to the ubiquitin-activating E1 family. ULA1 subfamily.</text>
</comment>
<dbReference type="GO" id="GO:0045116">
    <property type="term" value="P:protein neddylation"/>
    <property type="evidence" value="ECO:0007669"/>
    <property type="project" value="UniProtKB-UniPathway"/>
</dbReference>
<dbReference type="EMBL" id="QZAF01000378">
    <property type="protein sequence ID" value="THV67759.1"/>
    <property type="molecule type" value="Genomic_DNA"/>
</dbReference>
<dbReference type="PIRSF" id="PIRSF039099">
    <property type="entry name" value="APP-BP1"/>
    <property type="match status" value="1"/>
</dbReference>
<dbReference type="GO" id="GO:0005737">
    <property type="term" value="C:cytoplasm"/>
    <property type="evidence" value="ECO:0007669"/>
    <property type="project" value="TreeGrafter"/>
</dbReference>
<evidence type="ECO:0000313" key="6">
    <source>
        <dbReference type="Proteomes" id="UP000304951"/>
    </source>
</evidence>
<dbReference type="InterPro" id="IPR035985">
    <property type="entry name" value="Ubiquitin-activating_enz"/>
</dbReference>
<dbReference type="InterPro" id="IPR045886">
    <property type="entry name" value="ThiF/MoeB/HesA"/>
</dbReference>
<proteinExistence type="inferred from homology"/>
<keyword evidence="3" id="KW-0833">Ubl conjugation pathway</keyword>
<dbReference type="SUPFAM" id="SSF69572">
    <property type="entry name" value="Activating enzymes of the ubiquitin-like proteins"/>
    <property type="match status" value="1"/>
</dbReference>
<evidence type="ECO:0000256" key="2">
    <source>
        <dbReference type="ARBA" id="ARBA00006868"/>
    </source>
</evidence>
<dbReference type="InterPro" id="IPR000594">
    <property type="entry name" value="ThiF_NAD_FAD-bd"/>
</dbReference>
<evidence type="ECO:0000256" key="1">
    <source>
        <dbReference type="ARBA" id="ARBA00005032"/>
    </source>
</evidence>
<dbReference type="Proteomes" id="UP000304951">
    <property type="component" value="Unassembled WGS sequence"/>
</dbReference>
<protein>
    <recommendedName>
        <fullName evidence="4">THIF-type NAD/FAD binding fold domain-containing protein</fullName>
    </recommendedName>
</protein>
<name>A0A4S8SBV4_AURPU</name>